<dbReference type="EMBL" id="MN738762">
    <property type="protein sequence ID" value="QHS83698.1"/>
    <property type="molecule type" value="Genomic_DNA"/>
</dbReference>
<proteinExistence type="predicted"/>
<evidence type="ECO:0000256" key="1">
    <source>
        <dbReference type="SAM" id="Phobius"/>
    </source>
</evidence>
<name>A0A6C0AVB9_9ZZZZ</name>
<sequence length="101" mass="11713">MLHYIVVIIIGLCSVPFVEKKLKLKMKREKRSLIGVKCVLLCKRKRHVYSIMKYNISNIVSPTLQTLKKDLSEINFTGFYIILFALAMDKFIFSRIADALC</sequence>
<keyword evidence="1" id="KW-0472">Membrane</keyword>
<keyword evidence="1" id="KW-0812">Transmembrane</keyword>
<reference evidence="2" key="1">
    <citation type="journal article" date="2020" name="Nature">
        <title>Giant virus diversity and host interactions through global metagenomics.</title>
        <authorList>
            <person name="Schulz F."/>
            <person name="Roux S."/>
            <person name="Paez-Espino D."/>
            <person name="Jungbluth S."/>
            <person name="Walsh D.A."/>
            <person name="Denef V.J."/>
            <person name="McMahon K.D."/>
            <person name="Konstantinidis K.T."/>
            <person name="Eloe-Fadrosh E.A."/>
            <person name="Kyrpides N.C."/>
            <person name="Woyke T."/>
        </authorList>
    </citation>
    <scope>NUCLEOTIDE SEQUENCE</scope>
    <source>
        <strain evidence="2">GVMAG-S-ERX555961-36</strain>
    </source>
</reference>
<dbReference type="AlphaFoldDB" id="A0A6C0AVB9"/>
<accession>A0A6C0AVB9</accession>
<feature type="transmembrane region" description="Helical" evidence="1">
    <location>
        <begin position="6"/>
        <end position="22"/>
    </location>
</feature>
<keyword evidence="1" id="KW-1133">Transmembrane helix</keyword>
<evidence type="ECO:0000313" key="2">
    <source>
        <dbReference type="EMBL" id="QHS83698.1"/>
    </source>
</evidence>
<organism evidence="2">
    <name type="scientific">viral metagenome</name>
    <dbReference type="NCBI Taxonomy" id="1070528"/>
    <lineage>
        <taxon>unclassified sequences</taxon>
        <taxon>metagenomes</taxon>
        <taxon>organismal metagenomes</taxon>
    </lineage>
</organism>
<protein>
    <submittedName>
        <fullName evidence="2">Uncharacterized protein</fullName>
    </submittedName>
</protein>